<protein>
    <submittedName>
        <fullName evidence="2">Uncharacterized protein</fullName>
    </submittedName>
</protein>
<keyword evidence="1" id="KW-0812">Transmembrane</keyword>
<accession>G0PEM8</accession>
<evidence type="ECO:0000313" key="2">
    <source>
        <dbReference type="EMBL" id="EGT53115.1"/>
    </source>
</evidence>
<dbReference type="Pfam" id="PF10326">
    <property type="entry name" value="7TM_GPCR_Str"/>
    <property type="match status" value="1"/>
</dbReference>
<dbReference type="Proteomes" id="UP000008068">
    <property type="component" value="Unassembled WGS sequence"/>
</dbReference>
<dbReference type="EMBL" id="GL380322">
    <property type="protein sequence ID" value="EGT53115.1"/>
    <property type="molecule type" value="Genomic_DNA"/>
</dbReference>
<evidence type="ECO:0000313" key="3">
    <source>
        <dbReference type="Proteomes" id="UP000008068"/>
    </source>
</evidence>
<proteinExistence type="predicted"/>
<dbReference type="InterPro" id="IPR019428">
    <property type="entry name" value="7TM_GPCR_serpentine_rcpt_Str"/>
</dbReference>
<organism evidence="3">
    <name type="scientific">Caenorhabditis brenneri</name>
    <name type="common">Nematode worm</name>
    <dbReference type="NCBI Taxonomy" id="135651"/>
    <lineage>
        <taxon>Eukaryota</taxon>
        <taxon>Metazoa</taxon>
        <taxon>Ecdysozoa</taxon>
        <taxon>Nematoda</taxon>
        <taxon>Chromadorea</taxon>
        <taxon>Rhabditida</taxon>
        <taxon>Rhabditina</taxon>
        <taxon>Rhabditomorpha</taxon>
        <taxon>Rhabditoidea</taxon>
        <taxon>Rhabditidae</taxon>
        <taxon>Peloderinae</taxon>
        <taxon>Caenorhabditis</taxon>
    </lineage>
</organism>
<dbReference type="PANTHER" id="PTHR46000:SF9">
    <property type="entry name" value="SEVEN TM RECEPTOR"/>
    <property type="match status" value="1"/>
</dbReference>
<feature type="transmembrane region" description="Helical" evidence="1">
    <location>
        <begin position="50"/>
        <end position="69"/>
    </location>
</feature>
<keyword evidence="1" id="KW-1133">Transmembrane helix</keyword>
<keyword evidence="3" id="KW-1185">Reference proteome</keyword>
<feature type="transmembrane region" description="Helical" evidence="1">
    <location>
        <begin position="20"/>
        <end position="38"/>
    </location>
</feature>
<dbReference type="InParanoid" id="G0PEM8"/>
<evidence type="ECO:0000256" key="1">
    <source>
        <dbReference type="SAM" id="Phobius"/>
    </source>
</evidence>
<reference evidence="3" key="1">
    <citation type="submission" date="2011-07" db="EMBL/GenBank/DDBJ databases">
        <authorList>
            <consortium name="Caenorhabditis brenneri Sequencing and Analysis Consortium"/>
            <person name="Wilson R.K."/>
        </authorList>
    </citation>
    <scope>NUCLEOTIDE SEQUENCE [LARGE SCALE GENOMIC DNA]</scope>
    <source>
        <strain evidence="3">PB2801</strain>
    </source>
</reference>
<gene>
    <name evidence="2" type="ORF">CAEBREN_00945</name>
</gene>
<dbReference type="AlphaFoldDB" id="G0PEM8"/>
<dbReference type="HOGENOM" id="CLU_1939972_0_0_1"/>
<dbReference type="PANTHER" id="PTHR46000">
    <property type="entry name" value="SEVEN TM RECEPTOR-RELATED"/>
    <property type="match status" value="1"/>
</dbReference>
<sequence length="130" mass="14797">MSSEGNYLFWISVTHFVPQVGFFASTVLGSILLFLNNIGCQKIFGSYKHLISSFTTLGMVFAIVEILVFPQATHSSIQQQYPFCRFCSSIDIGQFLNHCSNHRFVHSHHHHNISTCIQLQCQFPIWSDAL</sequence>
<name>G0PEM8_CAEBE</name>
<keyword evidence="1" id="KW-0472">Membrane</keyword>